<dbReference type="RefSeq" id="WP_109811745.1">
    <property type="nucleotide sequence ID" value="NZ_QGKU01000033.1"/>
</dbReference>
<dbReference type="EMBL" id="QGKU01000033">
    <property type="protein sequence ID" value="PWR02696.1"/>
    <property type="molecule type" value="Genomic_DNA"/>
</dbReference>
<accession>A0A2V2LHN4</accession>
<name>A0A2V2LHN4_9RHOB</name>
<evidence type="ECO:0000313" key="2">
    <source>
        <dbReference type="Proteomes" id="UP000245680"/>
    </source>
</evidence>
<dbReference type="Proteomes" id="UP000245680">
    <property type="component" value="Unassembled WGS sequence"/>
</dbReference>
<gene>
    <name evidence="1" type="ORF">DKT77_11000</name>
</gene>
<evidence type="ECO:0000313" key="1">
    <source>
        <dbReference type="EMBL" id="PWR02696.1"/>
    </source>
</evidence>
<protein>
    <submittedName>
        <fullName evidence="1">Uncharacterized protein</fullName>
    </submittedName>
</protein>
<sequence length="60" mass="6468">MTLTTPDFTALRRTANAPAVADALEAQAYFRPDHAAPAALPARDAEAPDALEQMFAYYEA</sequence>
<keyword evidence="2" id="KW-1185">Reference proteome</keyword>
<reference evidence="1 2" key="1">
    <citation type="submission" date="2018-05" db="EMBL/GenBank/DDBJ databases">
        <title>Rhodobacteraceae gen. nov., sp. nov. isolated from sea water.</title>
        <authorList>
            <person name="Ren Y."/>
        </authorList>
    </citation>
    <scope>NUCLEOTIDE SEQUENCE [LARGE SCALE GENOMIC DNA]</scope>
    <source>
        <strain evidence="1 2">TG-679</strain>
    </source>
</reference>
<dbReference type="AlphaFoldDB" id="A0A2V2LHN4"/>
<organism evidence="1 2">
    <name type="scientific">Meridianimarinicoccus roseus</name>
    <dbReference type="NCBI Taxonomy" id="2072018"/>
    <lineage>
        <taxon>Bacteria</taxon>
        <taxon>Pseudomonadati</taxon>
        <taxon>Pseudomonadota</taxon>
        <taxon>Alphaproteobacteria</taxon>
        <taxon>Rhodobacterales</taxon>
        <taxon>Paracoccaceae</taxon>
        <taxon>Meridianimarinicoccus</taxon>
    </lineage>
</organism>
<comment type="caution">
    <text evidence="1">The sequence shown here is derived from an EMBL/GenBank/DDBJ whole genome shotgun (WGS) entry which is preliminary data.</text>
</comment>
<proteinExistence type="predicted"/>